<dbReference type="SUPFAM" id="SSF54117">
    <property type="entry name" value="Interleukin 8-like chemokines"/>
    <property type="match status" value="1"/>
</dbReference>
<dbReference type="CDD" id="cd00272">
    <property type="entry name" value="Chemokine_CC"/>
    <property type="match status" value="1"/>
</dbReference>
<dbReference type="SMART" id="SM00199">
    <property type="entry name" value="SCY"/>
    <property type="match status" value="1"/>
</dbReference>
<evidence type="ECO:0000256" key="8">
    <source>
        <dbReference type="ARBA" id="ARBA00023198"/>
    </source>
</evidence>
<keyword evidence="8" id="KW-0395">Inflammatory response</keyword>
<dbReference type="Proteomes" id="UP000018468">
    <property type="component" value="Linkage group LG14"/>
</dbReference>
<proteinExistence type="inferred from homology"/>
<dbReference type="InterPro" id="IPR036048">
    <property type="entry name" value="Interleukin_8-like_sf"/>
</dbReference>
<feature type="signal peptide" evidence="9">
    <location>
        <begin position="1"/>
        <end position="22"/>
    </location>
</feature>
<evidence type="ECO:0000256" key="9">
    <source>
        <dbReference type="RuleBase" id="RU361150"/>
    </source>
</evidence>
<dbReference type="OMA" id="NVRICAN"/>
<evidence type="ECO:0000256" key="1">
    <source>
        <dbReference type="ARBA" id="ARBA00004613"/>
    </source>
</evidence>
<dbReference type="InterPro" id="IPR039809">
    <property type="entry name" value="Chemokine_b/g/d"/>
</dbReference>
<dbReference type="GO" id="GO:0006955">
    <property type="term" value="P:immune response"/>
    <property type="evidence" value="ECO:0007669"/>
    <property type="project" value="InterPro"/>
</dbReference>
<dbReference type="FunFam" id="2.40.50.40:FF:000012">
    <property type="entry name" value="C-C motif chemokine"/>
    <property type="match status" value="1"/>
</dbReference>
<name>W5MIW2_LEPOC</name>
<protein>
    <recommendedName>
        <fullName evidence="9">C-C motif chemokine</fullName>
    </recommendedName>
</protein>
<evidence type="ECO:0000256" key="5">
    <source>
        <dbReference type="ARBA" id="ARBA00022525"/>
    </source>
</evidence>
<dbReference type="eggNOG" id="ENOG502S8M4">
    <property type="taxonomic scope" value="Eukaryota"/>
</dbReference>
<reference evidence="13" key="1">
    <citation type="submission" date="2011-12" db="EMBL/GenBank/DDBJ databases">
        <title>The Draft Genome of Lepisosteus oculatus.</title>
        <authorList>
            <consortium name="The Broad Institute Genome Assembly &amp; Analysis Group"/>
            <consortium name="Computational R&amp;D Group"/>
            <consortium name="and Sequencing Platform"/>
            <person name="Di Palma F."/>
            <person name="Alfoldi J."/>
            <person name="Johnson J."/>
            <person name="Berlin A."/>
            <person name="Gnerre S."/>
            <person name="Jaffe D."/>
            <person name="MacCallum I."/>
            <person name="Young S."/>
            <person name="Walker B.J."/>
            <person name="Lander E.S."/>
            <person name="Lindblad-Toh K."/>
        </authorList>
    </citation>
    <scope>NUCLEOTIDE SEQUENCE [LARGE SCALE GENOMIC DNA]</scope>
</reference>
<keyword evidence="3 9" id="KW-0145">Chemotaxis</keyword>
<sequence>MKPFAILVLLFNVLLVCTLTSAGSGPTASCCLKASNTVLQREKIASYHIQKDSGVCLFEAVVFTTIRGVRVCSDPRKPWVKKAMKYVDGKNKSTPSYQSTPEMPTSSRCTLDSTK</sequence>
<dbReference type="InterPro" id="IPR000827">
    <property type="entry name" value="Chemokine_CC_CS"/>
</dbReference>
<feature type="region of interest" description="Disordered" evidence="10">
    <location>
        <begin position="89"/>
        <end position="115"/>
    </location>
</feature>
<evidence type="ECO:0000256" key="10">
    <source>
        <dbReference type="SAM" id="MobiDB-lite"/>
    </source>
</evidence>
<evidence type="ECO:0000256" key="4">
    <source>
        <dbReference type="ARBA" id="ARBA00022514"/>
    </source>
</evidence>
<dbReference type="GeneTree" id="ENSGT01030000235347"/>
<dbReference type="Bgee" id="ENSLOCG00000006881">
    <property type="expression patterns" value="Expressed in pharyngeal gill and 8 other cell types or tissues"/>
</dbReference>
<keyword evidence="5 9" id="KW-0964">Secreted</keyword>
<dbReference type="KEGG" id="loc:107079131"/>
<reference evidence="12" key="2">
    <citation type="submission" date="2025-08" db="UniProtKB">
        <authorList>
            <consortium name="Ensembl"/>
        </authorList>
    </citation>
    <scope>IDENTIFICATION</scope>
</reference>
<dbReference type="EMBL" id="AHAT01015242">
    <property type="status" value="NOT_ANNOTATED_CDS"/>
    <property type="molecule type" value="Genomic_DNA"/>
</dbReference>
<evidence type="ECO:0000256" key="6">
    <source>
        <dbReference type="ARBA" id="ARBA00022729"/>
    </source>
</evidence>
<keyword evidence="13" id="KW-1185">Reference proteome</keyword>
<dbReference type="PANTHER" id="PTHR12015:SF177">
    <property type="entry name" value="CHEMOKINE INTERLEUKIN-8-LIKE DOMAIN-CONTAINING PROTEIN"/>
    <property type="match status" value="1"/>
</dbReference>
<dbReference type="GO" id="GO:0005615">
    <property type="term" value="C:extracellular space"/>
    <property type="evidence" value="ECO:0007669"/>
    <property type="project" value="UniProtKB-KW"/>
</dbReference>
<keyword evidence="7" id="KW-1015">Disulfide bond</keyword>
<dbReference type="GO" id="GO:0008009">
    <property type="term" value="F:chemokine activity"/>
    <property type="evidence" value="ECO:0007669"/>
    <property type="project" value="InterPro"/>
</dbReference>
<feature type="chain" id="PRO_5005150860" description="C-C motif chemokine" evidence="9">
    <location>
        <begin position="23"/>
        <end position="115"/>
    </location>
</feature>
<feature type="domain" description="Chemokine interleukin-8-like" evidence="11">
    <location>
        <begin position="27"/>
        <end position="87"/>
    </location>
</feature>
<dbReference type="PANTHER" id="PTHR12015">
    <property type="entry name" value="SMALL INDUCIBLE CYTOKINE A"/>
    <property type="match status" value="1"/>
</dbReference>
<evidence type="ECO:0000256" key="2">
    <source>
        <dbReference type="ARBA" id="ARBA00010868"/>
    </source>
</evidence>
<comment type="similarity">
    <text evidence="2 9">Belongs to the intercrine beta (chemokine CC) family.</text>
</comment>
<dbReference type="HOGENOM" id="CLU_141716_6_0_1"/>
<accession>W5MIW2</accession>
<evidence type="ECO:0000256" key="3">
    <source>
        <dbReference type="ARBA" id="ARBA00022500"/>
    </source>
</evidence>
<keyword evidence="6 9" id="KW-0732">Signal</keyword>
<keyword evidence="4 9" id="KW-0202">Cytokine</keyword>
<evidence type="ECO:0000259" key="11">
    <source>
        <dbReference type="SMART" id="SM00199"/>
    </source>
</evidence>
<evidence type="ECO:0000256" key="7">
    <source>
        <dbReference type="ARBA" id="ARBA00023157"/>
    </source>
</evidence>
<dbReference type="InParanoid" id="W5MIW2"/>
<dbReference type="PROSITE" id="PS00472">
    <property type="entry name" value="SMALL_CYTOKINES_CC"/>
    <property type="match status" value="1"/>
</dbReference>
<feature type="compositionally biased region" description="Polar residues" evidence="10">
    <location>
        <begin position="92"/>
        <end position="115"/>
    </location>
</feature>
<dbReference type="OrthoDB" id="9930747at2759"/>
<comment type="subcellular location">
    <subcellularLocation>
        <location evidence="1 9">Secreted</location>
    </subcellularLocation>
</comment>
<organism evidence="12 13">
    <name type="scientific">Lepisosteus oculatus</name>
    <name type="common">Spotted gar</name>
    <dbReference type="NCBI Taxonomy" id="7918"/>
    <lineage>
        <taxon>Eukaryota</taxon>
        <taxon>Metazoa</taxon>
        <taxon>Chordata</taxon>
        <taxon>Craniata</taxon>
        <taxon>Vertebrata</taxon>
        <taxon>Euteleostomi</taxon>
        <taxon>Actinopterygii</taxon>
        <taxon>Neopterygii</taxon>
        <taxon>Holostei</taxon>
        <taxon>Semionotiformes</taxon>
        <taxon>Lepisosteidae</taxon>
        <taxon>Lepisosteus</taxon>
    </lineage>
</organism>
<dbReference type="Pfam" id="PF00048">
    <property type="entry name" value="IL8"/>
    <property type="match status" value="1"/>
</dbReference>
<dbReference type="GO" id="GO:0006954">
    <property type="term" value="P:inflammatory response"/>
    <property type="evidence" value="ECO:0007669"/>
    <property type="project" value="UniProtKB-KW"/>
</dbReference>
<evidence type="ECO:0000313" key="12">
    <source>
        <dbReference type="Ensembl" id="ENSLOCP00000008321.1"/>
    </source>
</evidence>
<dbReference type="Ensembl" id="ENSLOCT00000008331.1">
    <property type="protein sequence ID" value="ENSLOCP00000008321.1"/>
    <property type="gene ID" value="ENSLOCG00000006881.1"/>
</dbReference>
<reference evidence="12" key="3">
    <citation type="submission" date="2025-09" db="UniProtKB">
        <authorList>
            <consortium name="Ensembl"/>
        </authorList>
    </citation>
    <scope>IDENTIFICATION</scope>
</reference>
<dbReference type="AlphaFoldDB" id="W5MIW2"/>
<dbReference type="Gene3D" id="2.40.50.40">
    <property type="match status" value="1"/>
</dbReference>
<dbReference type="InterPro" id="IPR001811">
    <property type="entry name" value="Chemokine_IL8-like_dom"/>
</dbReference>
<evidence type="ECO:0000313" key="13">
    <source>
        <dbReference type="Proteomes" id="UP000018468"/>
    </source>
</evidence>